<evidence type="ECO:0000313" key="1">
    <source>
        <dbReference type="EMBL" id="QPT40953.1"/>
    </source>
</evidence>
<dbReference type="Proteomes" id="UP000254603">
    <property type="component" value="Unassembled WGS sequence"/>
</dbReference>
<dbReference type="PANTHER" id="PTHR35602:SF3">
    <property type="entry name" value="ESTERASE YQIA"/>
    <property type="match status" value="1"/>
</dbReference>
<dbReference type="SUPFAM" id="SSF53474">
    <property type="entry name" value="alpha/beta-Hydrolases"/>
    <property type="match status" value="1"/>
</dbReference>
<dbReference type="Pfam" id="PF05728">
    <property type="entry name" value="UPF0227"/>
    <property type="match status" value="1"/>
</dbReference>
<reference evidence="1 4" key="2">
    <citation type="submission" date="2020-12" db="EMBL/GenBank/DDBJ databases">
        <title>FDA dAtabase for Regulatory Grade micrObial Sequences (FDA-ARGOS): Supporting development and validation of Infectious Disease Dx tests.</title>
        <authorList>
            <person name="Sproer C."/>
            <person name="Gronow S."/>
            <person name="Severitt S."/>
            <person name="Schroder I."/>
            <person name="Tallon L."/>
            <person name="Sadzewicz L."/>
            <person name="Zhao X."/>
            <person name="Boylan J."/>
            <person name="Ott S."/>
            <person name="Bowen H."/>
            <person name="Vavikolanu K."/>
            <person name="Mehta A."/>
            <person name="Aluvathingal J."/>
            <person name="Nadendla S."/>
            <person name="Lowell S."/>
            <person name="Myers T."/>
            <person name="Yan Y."/>
            <person name="Sichtig H."/>
        </authorList>
    </citation>
    <scope>NUCLEOTIDE SEQUENCE [LARGE SCALE GENOMIC DNA]</scope>
    <source>
        <strain evidence="1 4">FDAARGOS_872</strain>
    </source>
</reference>
<dbReference type="PANTHER" id="PTHR35602">
    <property type="entry name" value="ESTERASE YQIA-RELATED"/>
    <property type="match status" value="1"/>
</dbReference>
<dbReference type="OrthoDB" id="9814831at2"/>
<evidence type="ECO:0000313" key="3">
    <source>
        <dbReference type="Proteomes" id="UP000254603"/>
    </source>
</evidence>
<dbReference type="RefSeq" id="WP_026253577.1">
    <property type="nucleotide sequence ID" value="NZ_UGSB01000001.1"/>
</dbReference>
<name>A0A378XG36_9BURK</name>
<gene>
    <name evidence="1" type="ORF">I6G29_05185</name>
    <name evidence="2" type="ORF">NCTC11997_01091</name>
</gene>
<dbReference type="Proteomes" id="UP000594903">
    <property type="component" value="Chromosome"/>
</dbReference>
<evidence type="ECO:0000313" key="4">
    <source>
        <dbReference type="Proteomes" id="UP000594903"/>
    </source>
</evidence>
<organism evidence="2 3">
    <name type="scientific">Oligella ureolytica</name>
    <dbReference type="NCBI Taxonomy" id="90244"/>
    <lineage>
        <taxon>Bacteria</taxon>
        <taxon>Pseudomonadati</taxon>
        <taxon>Pseudomonadota</taxon>
        <taxon>Betaproteobacteria</taxon>
        <taxon>Burkholderiales</taxon>
        <taxon>Alcaligenaceae</taxon>
        <taxon>Oligella</taxon>
    </lineage>
</organism>
<reference evidence="2 3" key="1">
    <citation type="submission" date="2018-06" db="EMBL/GenBank/DDBJ databases">
        <authorList>
            <consortium name="Pathogen Informatics"/>
            <person name="Doyle S."/>
        </authorList>
    </citation>
    <scope>NUCLEOTIDE SEQUENCE [LARGE SCALE GENOMIC DNA]</scope>
    <source>
        <strain evidence="2 3">NCTC11997</strain>
    </source>
</reference>
<dbReference type="EMBL" id="CP065725">
    <property type="protein sequence ID" value="QPT40953.1"/>
    <property type="molecule type" value="Genomic_DNA"/>
</dbReference>
<proteinExistence type="predicted"/>
<dbReference type="Gene3D" id="3.40.50.1820">
    <property type="entry name" value="alpha/beta hydrolase"/>
    <property type="match status" value="1"/>
</dbReference>
<dbReference type="InterPro" id="IPR029058">
    <property type="entry name" value="AB_hydrolase_fold"/>
</dbReference>
<dbReference type="STRING" id="1122619.GCA_000373745_00712"/>
<protein>
    <submittedName>
        <fullName evidence="2">Esterase YqiA</fullName>
    </submittedName>
</protein>
<sequence>MILYLHGFRSSPQSMKVQIMAKAMADRGLAEHFFMPQLPSSPAEAIALCTEIIHNHHDKTYPLTIIGSSLGGYYATFLAEQHDCRAVLINPATYATRDLSTQLGPMTYFHDDRPFEFSLTDLYELEALYQPNITAKRYFLLAGDRDEVLDWQEMAKRYDGAKQIIVPGATHSFDCFSDYLEDILAFAQYT</sequence>
<keyword evidence="4" id="KW-1185">Reference proteome</keyword>
<accession>A0A378XG36</accession>
<dbReference type="AlphaFoldDB" id="A0A378XG36"/>
<dbReference type="EMBL" id="UGSB01000001">
    <property type="protein sequence ID" value="SUA53276.1"/>
    <property type="molecule type" value="Genomic_DNA"/>
</dbReference>
<evidence type="ECO:0000313" key="2">
    <source>
        <dbReference type="EMBL" id="SUA53276.1"/>
    </source>
</evidence>
<dbReference type="InterPro" id="IPR008886">
    <property type="entry name" value="UPF0227/Esterase_YqiA"/>
</dbReference>